<sequence>MSDAVPASTAPLTAHAGVAAARRPPPSGTPGPEHFAGHPTVGTFFFDSTPLGGKSTFCTGSVVHTAVKDIVLTAGHCGLGLEKATHRIFVPQYVSGKPAADQPYGVFPVTRVYIDPRYEANTKKPVSDLDLAFTQTGPDSHGRQVEDVTGALTFTPATSYTHHVTVLGYPSAERVNPQHSLIRCPVTTSQLPGFRQMSMVCTGFYGGVSGGPWIEDYDPANGTGKVIGNTGGYNGGGNDTNDDWVTYAPLYGKDAQDLFTDAAAHRTVSPRPPYHLAFARASWKHAVQMTAGYYTGGSAGGKRRMDLIVRWDDGKVTLYQGGDTNDPARPFTAEFQLAPRKSIWTNALSITSVNTGGAADGLAVRWSDGEMTLYTSVDAKGFHGEKQLAPAKTALWRDDARLMTGGRFTPGGNRDDLLVTWKDGHVSLFTGLAANALKKQTQIVAKNTTWPYARQLTTGSFTGKSTDDLIVRWNDGETTLYPGLTAKRLPPETKLRPAKSEWKDATVITAGAFTTNTRANDILARWNDGHLSLFTGIDTNGLHTETQLTPAS</sequence>
<dbReference type="InterPro" id="IPR009003">
    <property type="entry name" value="Peptidase_S1_PA"/>
</dbReference>
<dbReference type="EMBL" id="JAVRFE010000004">
    <property type="protein sequence ID" value="MDT0454989.1"/>
    <property type="molecule type" value="Genomic_DNA"/>
</dbReference>
<evidence type="ECO:0000313" key="3">
    <source>
        <dbReference type="EMBL" id="MDT0454989.1"/>
    </source>
</evidence>
<dbReference type="Gene3D" id="2.40.10.10">
    <property type="entry name" value="Trypsin-like serine proteases"/>
    <property type="match status" value="2"/>
</dbReference>
<dbReference type="InterPro" id="IPR043504">
    <property type="entry name" value="Peptidase_S1_PA_chymotrypsin"/>
</dbReference>
<dbReference type="PROSITE" id="PS00134">
    <property type="entry name" value="TRYPSIN_HIS"/>
    <property type="match status" value="1"/>
</dbReference>
<comment type="caution">
    <text evidence="3">The sequence shown here is derived from an EMBL/GenBank/DDBJ whole genome shotgun (WGS) entry which is preliminary data.</text>
</comment>
<evidence type="ECO:0000259" key="2">
    <source>
        <dbReference type="Pfam" id="PF00089"/>
    </source>
</evidence>
<organism evidence="3 4">
    <name type="scientific">Streptomyces mooreae</name>
    <dbReference type="NCBI Taxonomy" id="3075523"/>
    <lineage>
        <taxon>Bacteria</taxon>
        <taxon>Bacillati</taxon>
        <taxon>Actinomycetota</taxon>
        <taxon>Actinomycetes</taxon>
        <taxon>Kitasatosporales</taxon>
        <taxon>Streptomycetaceae</taxon>
        <taxon>Streptomyces</taxon>
    </lineage>
</organism>
<dbReference type="Pfam" id="PF00089">
    <property type="entry name" value="Trypsin"/>
    <property type="match status" value="1"/>
</dbReference>
<evidence type="ECO:0000256" key="1">
    <source>
        <dbReference type="SAM" id="MobiDB-lite"/>
    </source>
</evidence>
<dbReference type="SUPFAM" id="SSF50494">
    <property type="entry name" value="Trypsin-like serine proteases"/>
    <property type="match status" value="1"/>
</dbReference>
<dbReference type="EC" id="3.4.21.-" evidence="3"/>
<dbReference type="GO" id="GO:0016787">
    <property type="term" value="F:hydrolase activity"/>
    <property type="evidence" value="ECO:0007669"/>
    <property type="project" value="UniProtKB-KW"/>
</dbReference>
<accession>A0ABU2T178</accession>
<dbReference type="RefSeq" id="WP_311622406.1">
    <property type="nucleotide sequence ID" value="NZ_JAVRFE010000004.1"/>
</dbReference>
<keyword evidence="4" id="KW-1185">Reference proteome</keyword>
<proteinExistence type="predicted"/>
<protein>
    <submittedName>
        <fullName evidence="3">Trypsin-like serine protease</fullName>
        <ecNumber evidence="3">3.4.21.-</ecNumber>
    </submittedName>
</protein>
<name>A0ABU2T178_9ACTN</name>
<feature type="region of interest" description="Disordered" evidence="1">
    <location>
        <begin position="1"/>
        <end position="35"/>
    </location>
</feature>
<dbReference type="InterPro" id="IPR018114">
    <property type="entry name" value="TRYPSIN_HIS"/>
</dbReference>
<dbReference type="Proteomes" id="UP001180551">
    <property type="component" value="Unassembled WGS sequence"/>
</dbReference>
<dbReference type="InterPro" id="IPR001254">
    <property type="entry name" value="Trypsin_dom"/>
</dbReference>
<evidence type="ECO:0000313" key="4">
    <source>
        <dbReference type="Proteomes" id="UP001180551"/>
    </source>
</evidence>
<keyword evidence="3" id="KW-0378">Hydrolase</keyword>
<reference evidence="3" key="1">
    <citation type="submission" date="2024-05" db="EMBL/GenBank/DDBJ databases">
        <title>30 novel species of actinomycetes from the DSMZ collection.</title>
        <authorList>
            <person name="Nouioui I."/>
        </authorList>
    </citation>
    <scope>NUCLEOTIDE SEQUENCE</scope>
    <source>
        <strain evidence="3">DSM 41527</strain>
    </source>
</reference>
<gene>
    <name evidence="3" type="ORF">RM550_04425</name>
</gene>
<feature type="domain" description="Peptidase S1" evidence="2">
    <location>
        <begin position="54"/>
        <end position="228"/>
    </location>
</feature>